<dbReference type="InterPro" id="IPR000232">
    <property type="entry name" value="HSF_DNA-bd"/>
</dbReference>
<feature type="domain" description="HSF-type DNA-binding" evidence="2">
    <location>
        <begin position="76"/>
        <end position="150"/>
    </location>
</feature>
<dbReference type="EMBL" id="DF845455">
    <property type="protein sequence ID" value="GAT49354.1"/>
    <property type="molecule type" value="Genomic_DNA"/>
</dbReference>
<gene>
    <name evidence="3" type="ORF">MCHLO_06674</name>
</gene>
<dbReference type="InterPro" id="IPR036388">
    <property type="entry name" value="WH-like_DNA-bd_sf"/>
</dbReference>
<evidence type="ECO:0000313" key="3">
    <source>
        <dbReference type="EMBL" id="GAT49354.1"/>
    </source>
</evidence>
<proteinExistence type="predicted"/>
<keyword evidence="1" id="KW-0238">DNA-binding</keyword>
<evidence type="ECO:0000259" key="2">
    <source>
        <dbReference type="Pfam" id="PF00447"/>
    </source>
</evidence>
<dbReference type="Gene3D" id="1.10.10.10">
    <property type="entry name" value="Winged helix-like DNA-binding domain superfamily/Winged helix DNA-binding domain"/>
    <property type="match status" value="1"/>
</dbReference>
<reference evidence="3" key="1">
    <citation type="submission" date="2014-09" db="EMBL/GenBank/DDBJ databases">
        <title>Genome sequence of the luminous mushroom Mycena chlorophos for searching fungal bioluminescence genes.</title>
        <authorList>
            <person name="Tanaka Y."/>
            <person name="Kasuga D."/>
            <person name="Oba Y."/>
            <person name="Hase S."/>
            <person name="Sato K."/>
            <person name="Oba Y."/>
            <person name="Sakakibara Y."/>
        </authorList>
    </citation>
    <scope>NUCLEOTIDE SEQUENCE</scope>
</reference>
<dbReference type="Proteomes" id="UP000815677">
    <property type="component" value="Unassembled WGS sequence"/>
</dbReference>
<organism evidence="3 4">
    <name type="scientific">Mycena chlorophos</name>
    <name type="common">Agaric fungus</name>
    <name type="synonym">Agaricus chlorophos</name>
    <dbReference type="NCBI Taxonomy" id="658473"/>
    <lineage>
        <taxon>Eukaryota</taxon>
        <taxon>Fungi</taxon>
        <taxon>Dikarya</taxon>
        <taxon>Basidiomycota</taxon>
        <taxon>Agaricomycotina</taxon>
        <taxon>Agaricomycetes</taxon>
        <taxon>Agaricomycetidae</taxon>
        <taxon>Agaricales</taxon>
        <taxon>Marasmiineae</taxon>
        <taxon>Mycenaceae</taxon>
        <taxon>Mycena</taxon>
    </lineage>
</organism>
<evidence type="ECO:0000313" key="4">
    <source>
        <dbReference type="Proteomes" id="UP000815677"/>
    </source>
</evidence>
<evidence type="ECO:0000256" key="1">
    <source>
        <dbReference type="ARBA" id="ARBA00023125"/>
    </source>
</evidence>
<keyword evidence="4" id="KW-1185">Reference proteome</keyword>
<protein>
    <recommendedName>
        <fullName evidence="2">HSF-type DNA-binding domain-containing protein</fullName>
    </recommendedName>
</protein>
<sequence length="218" mass="24713">MTLDGVITRRQRQTSMRSHNLNAVDRDFVVALLPFLPALLEVPGPFATSRDSDAQETRSMSLENAVEAKKPRIPLPSKLFRMLSDPANQDIIRFHPYALDSSIPACILILNGKKLVADLLPRSGFTQTTLLSFCEAYRTYGFTHKMLPKQPVRADGFQGATLLKHAIFDTADFEILQLQQLRTNNRNLPVKPEETPKKWTFVQTMPSQFEQHAEVNYS</sequence>
<accession>A0ABQ0LDZ5</accession>
<name>A0ABQ0LDZ5_MYCCL</name>
<dbReference type="Pfam" id="PF00447">
    <property type="entry name" value="HSF_DNA-bind"/>
    <property type="match status" value="1"/>
</dbReference>